<dbReference type="InterPro" id="IPR002577">
    <property type="entry name" value="HTH_HxlR"/>
</dbReference>
<keyword evidence="2" id="KW-0238">DNA-binding</keyword>
<dbReference type="RefSeq" id="WP_245766559.1">
    <property type="nucleotide sequence ID" value="NZ_FPBK01000005.1"/>
</dbReference>
<protein>
    <submittedName>
        <fullName evidence="5">Transcriptional regulator, HxlR family</fullName>
    </submittedName>
</protein>
<dbReference type="PANTHER" id="PTHR33204">
    <property type="entry name" value="TRANSCRIPTIONAL REGULATOR, MARR FAMILY"/>
    <property type="match status" value="1"/>
</dbReference>
<evidence type="ECO:0000259" key="4">
    <source>
        <dbReference type="PROSITE" id="PS51118"/>
    </source>
</evidence>
<feature type="domain" description="HTH hxlR-type" evidence="4">
    <location>
        <begin position="11"/>
        <end position="109"/>
    </location>
</feature>
<proteinExistence type="predicted"/>
<evidence type="ECO:0000256" key="1">
    <source>
        <dbReference type="ARBA" id="ARBA00023015"/>
    </source>
</evidence>
<evidence type="ECO:0000313" key="6">
    <source>
        <dbReference type="Proteomes" id="UP000199138"/>
    </source>
</evidence>
<dbReference type="PANTHER" id="PTHR33204:SF29">
    <property type="entry name" value="TRANSCRIPTIONAL REGULATOR"/>
    <property type="match status" value="1"/>
</dbReference>
<evidence type="ECO:0000313" key="5">
    <source>
        <dbReference type="EMBL" id="SFU50217.1"/>
    </source>
</evidence>
<dbReference type="AlphaFoldDB" id="A0A1I7GP58"/>
<dbReference type="Gene3D" id="1.10.10.10">
    <property type="entry name" value="Winged helix-like DNA-binding domain superfamily/Winged helix DNA-binding domain"/>
    <property type="match status" value="1"/>
</dbReference>
<dbReference type="InterPro" id="IPR036390">
    <property type="entry name" value="WH_DNA-bd_sf"/>
</dbReference>
<keyword evidence="6" id="KW-1185">Reference proteome</keyword>
<name>A0A1I7GP58_9FLAO</name>
<dbReference type="PROSITE" id="PS51118">
    <property type="entry name" value="HTH_HXLR"/>
    <property type="match status" value="1"/>
</dbReference>
<dbReference type="EMBL" id="FPBK01000005">
    <property type="protein sequence ID" value="SFU50217.1"/>
    <property type="molecule type" value="Genomic_DNA"/>
</dbReference>
<dbReference type="InterPro" id="IPR036388">
    <property type="entry name" value="WH-like_DNA-bd_sf"/>
</dbReference>
<dbReference type="Pfam" id="PF01638">
    <property type="entry name" value="HxlR"/>
    <property type="match status" value="1"/>
</dbReference>
<reference evidence="5 6" key="1">
    <citation type="submission" date="2016-10" db="EMBL/GenBank/DDBJ databases">
        <authorList>
            <person name="de Groot N.N."/>
        </authorList>
    </citation>
    <scope>NUCLEOTIDE SEQUENCE [LARGE SCALE GENOMIC DNA]</scope>
    <source>
        <strain evidence="5 6">CGMCC 1.12333</strain>
    </source>
</reference>
<gene>
    <name evidence="5" type="ORF">SAMN05216480_105138</name>
</gene>
<organism evidence="5 6">
    <name type="scientific">Pustulibacterium marinum</name>
    <dbReference type="NCBI Taxonomy" id="1224947"/>
    <lineage>
        <taxon>Bacteria</taxon>
        <taxon>Pseudomonadati</taxon>
        <taxon>Bacteroidota</taxon>
        <taxon>Flavobacteriia</taxon>
        <taxon>Flavobacteriales</taxon>
        <taxon>Flavobacteriaceae</taxon>
        <taxon>Pustulibacterium</taxon>
    </lineage>
</organism>
<dbReference type="Proteomes" id="UP000199138">
    <property type="component" value="Unassembled WGS sequence"/>
</dbReference>
<dbReference type="STRING" id="1224947.SAMN05216480_105138"/>
<dbReference type="SUPFAM" id="SSF46785">
    <property type="entry name" value="Winged helix' DNA-binding domain"/>
    <property type="match status" value="1"/>
</dbReference>
<dbReference type="GO" id="GO:0003677">
    <property type="term" value="F:DNA binding"/>
    <property type="evidence" value="ECO:0007669"/>
    <property type="project" value="UniProtKB-KW"/>
</dbReference>
<accession>A0A1I7GP58</accession>
<keyword evidence="3" id="KW-0804">Transcription</keyword>
<keyword evidence="1" id="KW-0805">Transcription regulation</keyword>
<sequence>MKNEGFRYSDCPMHRSMAILGTKWKPIVIYALRERTARFGQLHASIGSISRKVLTTTLKELEQDEVIFREEFKEIPPRVEYSLTERGKALLPIMYELVKWDKEYCEISEHK</sequence>
<evidence type="ECO:0000256" key="2">
    <source>
        <dbReference type="ARBA" id="ARBA00023125"/>
    </source>
</evidence>
<evidence type="ECO:0000256" key="3">
    <source>
        <dbReference type="ARBA" id="ARBA00023163"/>
    </source>
</evidence>